<protein>
    <submittedName>
        <fullName evidence="2">Uncharacterized protein</fullName>
    </submittedName>
</protein>
<accession>A0ABY1NIG9</accession>
<sequence length="49" mass="5678">MKSLTTYINEELEKSNQNPVQENTLSTENTEHFTENNDHQEAVQKGENI</sequence>
<evidence type="ECO:0000256" key="1">
    <source>
        <dbReference type="SAM" id="MobiDB-lite"/>
    </source>
</evidence>
<feature type="compositionally biased region" description="Polar residues" evidence="1">
    <location>
        <begin position="15"/>
        <end position="28"/>
    </location>
</feature>
<keyword evidence="3" id="KW-1185">Reference proteome</keyword>
<comment type="caution">
    <text evidence="2">The sequence shown here is derived from an EMBL/GenBank/DDBJ whole genome shotgun (WGS) entry which is preliminary data.</text>
</comment>
<feature type="region of interest" description="Disordered" evidence="1">
    <location>
        <begin position="1"/>
        <end position="49"/>
    </location>
</feature>
<evidence type="ECO:0000313" key="2">
    <source>
        <dbReference type="EMBL" id="SMP09734.1"/>
    </source>
</evidence>
<reference evidence="2 3" key="1">
    <citation type="submission" date="2017-05" db="EMBL/GenBank/DDBJ databases">
        <authorList>
            <person name="Varghese N."/>
            <person name="Submissions S."/>
        </authorList>
    </citation>
    <scope>NUCLEOTIDE SEQUENCE [LARGE SCALE GENOMIC DNA]</scope>
    <source>
        <strain evidence="2 3">DSM 28214</strain>
    </source>
</reference>
<dbReference type="Proteomes" id="UP001157960">
    <property type="component" value="Unassembled WGS sequence"/>
</dbReference>
<feature type="compositionally biased region" description="Basic and acidic residues" evidence="1">
    <location>
        <begin position="29"/>
        <end position="49"/>
    </location>
</feature>
<dbReference type="EMBL" id="FXTZ01000002">
    <property type="protein sequence ID" value="SMP09734.1"/>
    <property type="molecule type" value="Genomic_DNA"/>
</dbReference>
<evidence type="ECO:0000313" key="3">
    <source>
        <dbReference type="Proteomes" id="UP001157960"/>
    </source>
</evidence>
<proteinExistence type="predicted"/>
<name>A0ABY1NIG9_9FLAO</name>
<dbReference type="RefSeq" id="WP_283421158.1">
    <property type="nucleotide sequence ID" value="NZ_FXTZ01000002.1"/>
</dbReference>
<gene>
    <name evidence="2" type="ORF">SAMN06264346_10295</name>
</gene>
<organism evidence="2 3">
    <name type="scientific">Chryseobacterium profundimaris</name>
    <dbReference type="NCBI Taxonomy" id="1387275"/>
    <lineage>
        <taxon>Bacteria</taxon>
        <taxon>Pseudomonadati</taxon>
        <taxon>Bacteroidota</taxon>
        <taxon>Flavobacteriia</taxon>
        <taxon>Flavobacteriales</taxon>
        <taxon>Weeksellaceae</taxon>
        <taxon>Chryseobacterium group</taxon>
        <taxon>Chryseobacterium</taxon>
    </lineage>
</organism>